<reference evidence="8" key="1">
    <citation type="submission" date="2016-10" db="EMBL/GenBank/DDBJ databases">
        <authorList>
            <person name="Varghese N."/>
            <person name="Submissions S."/>
        </authorList>
    </citation>
    <scope>NUCLEOTIDE SEQUENCE [LARGE SCALE GENOMIC DNA]</scope>
    <source>
        <strain evidence="8">CGMCC 1.10683</strain>
    </source>
</reference>
<evidence type="ECO:0000256" key="2">
    <source>
        <dbReference type="ARBA" id="ARBA00010350"/>
    </source>
</evidence>
<feature type="transmembrane region" description="Helical" evidence="6">
    <location>
        <begin position="44"/>
        <end position="70"/>
    </location>
</feature>
<dbReference type="PANTHER" id="PTHR23291">
    <property type="entry name" value="BAX INHIBITOR-RELATED"/>
    <property type="match status" value="1"/>
</dbReference>
<evidence type="ECO:0000256" key="3">
    <source>
        <dbReference type="ARBA" id="ARBA00022692"/>
    </source>
</evidence>
<dbReference type="Pfam" id="PF01027">
    <property type="entry name" value="Bax1-I"/>
    <property type="match status" value="1"/>
</dbReference>
<dbReference type="Proteomes" id="UP000198788">
    <property type="component" value="Unassembled WGS sequence"/>
</dbReference>
<accession>A0A1I6NTK2</accession>
<comment type="similarity">
    <text evidence="2 6">Belongs to the BI1 family.</text>
</comment>
<feature type="transmembrane region" description="Helical" evidence="6">
    <location>
        <begin position="228"/>
        <end position="252"/>
    </location>
</feature>
<comment type="subcellular location">
    <subcellularLocation>
        <location evidence="1">Membrane</location>
        <topology evidence="1">Multi-pass membrane protein</topology>
    </subcellularLocation>
</comment>
<dbReference type="InterPro" id="IPR006214">
    <property type="entry name" value="Bax_inhibitor_1-related"/>
</dbReference>
<feature type="transmembrane region" description="Helical" evidence="6">
    <location>
        <begin position="134"/>
        <end position="155"/>
    </location>
</feature>
<dbReference type="PANTHER" id="PTHR23291:SF50">
    <property type="entry name" value="PROTEIN LIFEGUARD 4"/>
    <property type="match status" value="1"/>
</dbReference>
<keyword evidence="3 6" id="KW-0812">Transmembrane</keyword>
<feature type="transmembrane region" description="Helical" evidence="6">
    <location>
        <begin position="189"/>
        <end position="207"/>
    </location>
</feature>
<evidence type="ECO:0000256" key="4">
    <source>
        <dbReference type="ARBA" id="ARBA00022989"/>
    </source>
</evidence>
<dbReference type="EMBL" id="FOZV01000001">
    <property type="protein sequence ID" value="SFS31287.1"/>
    <property type="molecule type" value="Genomic_DNA"/>
</dbReference>
<dbReference type="CDD" id="cd10432">
    <property type="entry name" value="BI-1-like_bacterial"/>
    <property type="match status" value="1"/>
</dbReference>
<evidence type="ECO:0008006" key="9">
    <source>
        <dbReference type="Google" id="ProtNLM"/>
    </source>
</evidence>
<evidence type="ECO:0000313" key="8">
    <source>
        <dbReference type="Proteomes" id="UP000198788"/>
    </source>
</evidence>
<evidence type="ECO:0000256" key="1">
    <source>
        <dbReference type="ARBA" id="ARBA00004141"/>
    </source>
</evidence>
<evidence type="ECO:0000256" key="5">
    <source>
        <dbReference type="ARBA" id="ARBA00023136"/>
    </source>
</evidence>
<protein>
    <recommendedName>
        <fullName evidence="9">Modulator of FtsH protease</fullName>
    </recommendedName>
</protein>
<dbReference type="GO" id="GO:0005886">
    <property type="term" value="C:plasma membrane"/>
    <property type="evidence" value="ECO:0007669"/>
    <property type="project" value="TreeGrafter"/>
</dbReference>
<name>A0A1I6NTK2_9CAUL</name>
<feature type="transmembrane region" description="Helical" evidence="6">
    <location>
        <begin position="110"/>
        <end position="128"/>
    </location>
</feature>
<feature type="transmembrane region" description="Helical" evidence="6">
    <location>
        <begin position="162"/>
        <end position="183"/>
    </location>
</feature>
<gene>
    <name evidence="7" type="ORF">SAMN05192570_0493</name>
</gene>
<evidence type="ECO:0000256" key="6">
    <source>
        <dbReference type="RuleBase" id="RU004379"/>
    </source>
</evidence>
<organism evidence="7 8">
    <name type="scientific">Brevundimonas viscosa</name>
    <dbReference type="NCBI Taxonomy" id="871741"/>
    <lineage>
        <taxon>Bacteria</taxon>
        <taxon>Pseudomonadati</taxon>
        <taxon>Pseudomonadota</taxon>
        <taxon>Alphaproteobacteria</taxon>
        <taxon>Caulobacterales</taxon>
        <taxon>Caulobacteraceae</taxon>
        <taxon>Brevundimonas</taxon>
    </lineage>
</organism>
<keyword evidence="4 6" id="KW-1133">Transmembrane helix</keyword>
<feature type="transmembrane region" description="Helical" evidence="6">
    <location>
        <begin position="76"/>
        <end position="98"/>
    </location>
</feature>
<keyword evidence="5 6" id="KW-0472">Membrane</keyword>
<keyword evidence="8" id="KW-1185">Reference proteome</keyword>
<evidence type="ECO:0000313" key="7">
    <source>
        <dbReference type="EMBL" id="SFS31287.1"/>
    </source>
</evidence>
<sequence>MTRPKGGFETAMSDFRNGYSIPQTADMSVDAGLRSFMLGVYNKLAIGLVVAGALAFVTGNVPAVTSLLWVQTPTGYGITMLGMVVQFLPLVLLFGSMFFMKNPTAGGVNLLYWAVVASIGASLGFVFLRYTGASVASTFFVTAAAFGALSLFGYATKKDLSGLGTFLIMGVIGLIIASIVNMFLGSGTLMLIISAAGVLIFSGLIAYDTQRLKMTYYALGGNEAAMGVATGFGALSLFINFVNLFQFLLMFMGGNRE</sequence>
<dbReference type="STRING" id="871741.SAMN05192570_0493"/>
<dbReference type="AlphaFoldDB" id="A0A1I6NTK2"/>
<proteinExistence type="inferred from homology"/>